<feature type="signal peptide" evidence="2">
    <location>
        <begin position="1"/>
        <end position="26"/>
    </location>
</feature>
<keyword evidence="1" id="KW-0472">Membrane</keyword>
<evidence type="ECO:0000256" key="1">
    <source>
        <dbReference type="SAM" id="Phobius"/>
    </source>
</evidence>
<name>A0AAU7T6W4_9ACTN</name>
<dbReference type="EMBL" id="CP158165">
    <property type="protein sequence ID" value="XBV22375.1"/>
    <property type="molecule type" value="Genomic_DNA"/>
</dbReference>
<organism evidence="3">
    <name type="scientific">Kribbella sp. HUAS MG21</name>
    <dbReference type="NCBI Taxonomy" id="3160966"/>
    <lineage>
        <taxon>Bacteria</taxon>
        <taxon>Bacillati</taxon>
        <taxon>Actinomycetota</taxon>
        <taxon>Actinomycetes</taxon>
        <taxon>Propionibacteriales</taxon>
        <taxon>Kribbellaceae</taxon>
        <taxon>Kribbella</taxon>
    </lineage>
</organism>
<evidence type="ECO:0000313" key="3">
    <source>
        <dbReference type="EMBL" id="XBV22375.1"/>
    </source>
</evidence>
<keyword evidence="1" id="KW-1133">Transmembrane helix</keyword>
<dbReference type="RefSeq" id="WP_350281761.1">
    <property type="nucleotide sequence ID" value="NZ_CP158165.1"/>
</dbReference>
<dbReference type="AlphaFoldDB" id="A0AAU7T6W4"/>
<reference evidence="3" key="1">
    <citation type="submission" date="2024-06" db="EMBL/GenBank/DDBJ databases">
        <title>Kribbella sp. strain HUAS MG21 genome sequences.</title>
        <authorList>
            <person name="Mo P."/>
        </authorList>
    </citation>
    <scope>NUCLEOTIDE SEQUENCE</scope>
    <source>
        <strain evidence="3">HUAS MG21</strain>
    </source>
</reference>
<proteinExistence type="predicted"/>
<feature type="transmembrane region" description="Helical" evidence="1">
    <location>
        <begin position="250"/>
        <end position="268"/>
    </location>
</feature>
<keyword evidence="2" id="KW-0732">Signal</keyword>
<keyword evidence="1" id="KW-0812">Transmembrane</keyword>
<feature type="chain" id="PRO_5043840321" evidence="2">
    <location>
        <begin position="27"/>
        <end position="275"/>
    </location>
</feature>
<protein>
    <submittedName>
        <fullName evidence="3">Uncharacterized protein</fullName>
    </submittedName>
</protein>
<gene>
    <name evidence="3" type="ORF">ABN611_27900</name>
</gene>
<sequence>MRRPKNVLFRCAAVLAVGFGFGFATVAPAGATGAAGPQPVPPGELSEATTAARSAGALSLLGKAGGTAKAPATVARETYPVYALNPAFVRDASAQVATFWYAATPATAGGRAMTVFTTPDGKGGWQAVNVASGNTEAKMAGAARGTTLFTEPQIGAWYALTATQVRPLNQSAIKSIGTKPITIPAYQELVETRYSDKLPGSQYNESGTAGGYNATGTTGGYSESVVAGGYNDTAQAATGAVAQTASRFPALPLAAGGLVLAVALALLIRRAVTPR</sequence>
<accession>A0AAU7T6W4</accession>
<evidence type="ECO:0000256" key="2">
    <source>
        <dbReference type="SAM" id="SignalP"/>
    </source>
</evidence>